<dbReference type="EMBL" id="RRCT01000021">
    <property type="protein sequence ID" value="RQW73435.1"/>
    <property type="molecule type" value="Genomic_DNA"/>
</dbReference>
<gene>
    <name evidence="1" type="ORF">EBB45_16780</name>
</gene>
<dbReference type="InterPro" id="IPR010994">
    <property type="entry name" value="RuvA_2-like"/>
</dbReference>
<dbReference type="Gene3D" id="3.20.20.140">
    <property type="entry name" value="Metal-dependent hydrolases"/>
    <property type="match status" value="1"/>
</dbReference>
<dbReference type="AlphaFoldDB" id="A0A3N9UAG2"/>
<comment type="caution">
    <text evidence="1">The sequence shown here is derived from an EMBL/GenBank/DDBJ whole genome shotgun (WGS) entry which is preliminary data.</text>
</comment>
<dbReference type="OrthoDB" id="9810135at2"/>
<evidence type="ECO:0000313" key="1">
    <source>
        <dbReference type="EMBL" id="RQW73435.1"/>
    </source>
</evidence>
<sequence length="387" mass="43035">MQHYFVDLHIHIGRTESGKPVKITGSRNLTLKNILETASSKKGLDIIGIIDCHSPEVIVEIEQLINDEQIRELPDGGLRYQNTTLIPGSEIEIYDENCHGPIHVLAYFPTISLMKQFSSWMSSHLKNIQLSSQRIYCEGVVLQNKVYELGGLFIPAHVFTPFKSLYGKGVKRSLTEVFNPDLIDGIELGLSSDTNMVKRIGELEQYTFVTNSDAHSLGKLAREYQKMVLADANFKELQLALHEKEGRGIETNFGLNPLLGKYHQTACPDCGEQVVGQLTECPNCGGKHLVKGVSLRIEELSNLNEPTRKRPPYIHQVPLDFIPGVGPKTIERLLNAFGTEMNILHATSVEQLEQVVPEKIAHTLDLARRGELAIKVGGGGVYGKFTT</sequence>
<proteinExistence type="predicted"/>
<organism evidence="1 2">
    <name type="scientific">Lysinibacillus composti</name>
    <dbReference type="NCBI Taxonomy" id="720633"/>
    <lineage>
        <taxon>Bacteria</taxon>
        <taxon>Bacillati</taxon>
        <taxon>Bacillota</taxon>
        <taxon>Bacilli</taxon>
        <taxon>Bacillales</taxon>
        <taxon>Bacillaceae</taxon>
        <taxon>Lysinibacillus</taxon>
    </lineage>
</organism>
<name>A0A3N9UAG2_9BACI</name>
<dbReference type="CDD" id="cd19067">
    <property type="entry name" value="PfuEndoQ-like"/>
    <property type="match status" value="1"/>
</dbReference>
<keyword evidence="2" id="KW-1185">Reference proteome</keyword>
<reference evidence="1 2" key="1">
    <citation type="journal article" date="2013" name="J. Microbiol.">
        <title>Lysinibacillus chungkukjangi sp. nov., isolated from Chungkukjang, Korean fermented soybean food.</title>
        <authorList>
            <person name="Kim S.J."/>
            <person name="Jang Y.H."/>
            <person name="Hamada M."/>
            <person name="Ahn J.H."/>
            <person name="Weon H.Y."/>
            <person name="Suzuki K."/>
            <person name="Whang K.S."/>
            <person name="Kwon S.W."/>
        </authorList>
    </citation>
    <scope>NUCLEOTIDE SEQUENCE [LARGE SCALE GENOMIC DNA]</scope>
    <source>
        <strain evidence="1 2">MCCC 1A12701</strain>
    </source>
</reference>
<accession>A0A3N9UAG2</accession>
<dbReference type="PANTHER" id="PTHR40084:SF1">
    <property type="entry name" value="PHOSPHOTRANSFERASE"/>
    <property type="match status" value="1"/>
</dbReference>
<dbReference type="Proteomes" id="UP000274033">
    <property type="component" value="Unassembled WGS sequence"/>
</dbReference>
<evidence type="ECO:0000313" key="2">
    <source>
        <dbReference type="Proteomes" id="UP000274033"/>
    </source>
</evidence>
<dbReference type="SUPFAM" id="SSF47781">
    <property type="entry name" value="RuvA domain 2-like"/>
    <property type="match status" value="1"/>
</dbReference>
<protein>
    <submittedName>
        <fullName evidence="1">TIGR00375 family protein</fullName>
    </submittedName>
</protein>
<dbReference type="Gene3D" id="1.10.150.20">
    <property type="entry name" value="5' to 3' exonuclease, C-terminal subdomain"/>
    <property type="match status" value="1"/>
</dbReference>
<dbReference type="RefSeq" id="WP_124766521.1">
    <property type="nucleotide sequence ID" value="NZ_JAFBDY010000020.1"/>
</dbReference>
<dbReference type="SUPFAM" id="SSF89550">
    <property type="entry name" value="PHP domain-like"/>
    <property type="match status" value="1"/>
</dbReference>
<dbReference type="InterPro" id="IPR016195">
    <property type="entry name" value="Pol/histidinol_Pase-like"/>
</dbReference>
<dbReference type="PANTHER" id="PTHR40084">
    <property type="entry name" value="PHOSPHOHYDROLASE, PHP FAMILY"/>
    <property type="match status" value="1"/>
</dbReference>